<dbReference type="Pfam" id="PF20151">
    <property type="entry name" value="DUF6533"/>
    <property type="match status" value="1"/>
</dbReference>
<evidence type="ECO:0000259" key="2">
    <source>
        <dbReference type="Pfam" id="PF20151"/>
    </source>
</evidence>
<feature type="transmembrane region" description="Helical" evidence="1">
    <location>
        <begin position="105"/>
        <end position="124"/>
    </location>
</feature>
<feature type="domain" description="DUF6533" evidence="2">
    <location>
        <begin position="32"/>
        <end position="76"/>
    </location>
</feature>
<accession>A0A4Y9XRM8</accession>
<keyword evidence="1" id="KW-0812">Transmembrane</keyword>
<dbReference type="Proteomes" id="UP000298390">
    <property type="component" value="Unassembled WGS sequence"/>
</dbReference>
<sequence>MASDCRSPRMILRRDYNQQDVVAIAATDDTLYVCAAYGALVMYDYITTFPREVELYWMPCKLSGPTVIFFTNRYTLVFYAVASVLNLPAWSTPLRHVSPCEATGTLFAVLNALLFASAALFSALRVYAISLKDKTAACVTLVLGLRPFVINIFTIVQQSYSYIGEDGLCTRTRYYSTTTGTMYAHVPTRVV</sequence>
<gene>
    <name evidence="3" type="ORF">EVJ58_g10696</name>
</gene>
<keyword evidence="1" id="KW-0472">Membrane</keyword>
<feature type="transmembrane region" description="Helical" evidence="1">
    <location>
        <begin position="67"/>
        <end position="85"/>
    </location>
</feature>
<dbReference type="AlphaFoldDB" id="A0A4Y9XRM8"/>
<reference evidence="3 4" key="1">
    <citation type="submission" date="2019-01" db="EMBL/GenBank/DDBJ databases">
        <title>Genome sequencing of the rare red list fungi Fomitopsis rosea.</title>
        <authorList>
            <person name="Buettner E."/>
            <person name="Kellner H."/>
        </authorList>
    </citation>
    <scope>NUCLEOTIDE SEQUENCE [LARGE SCALE GENOMIC DNA]</scope>
    <source>
        <strain evidence="3 4">DSM 105464</strain>
    </source>
</reference>
<dbReference type="EMBL" id="SEKV01001255">
    <property type="protein sequence ID" value="TFY51189.1"/>
    <property type="molecule type" value="Genomic_DNA"/>
</dbReference>
<dbReference type="InterPro" id="IPR045340">
    <property type="entry name" value="DUF6533"/>
</dbReference>
<evidence type="ECO:0000313" key="3">
    <source>
        <dbReference type="EMBL" id="TFY51189.1"/>
    </source>
</evidence>
<name>A0A4Y9XRM8_9APHY</name>
<protein>
    <recommendedName>
        <fullName evidence="2">DUF6533 domain-containing protein</fullName>
    </recommendedName>
</protein>
<comment type="caution">
    <text evidence="3">The sequence shown here is derived from an EMBL/GenBank/DDBJ whole genome shotgun (WGS) entry which is preliminary data.</text>
</comment>
<evidence type="ECO:0000256" key="1">
    <source>
        <dbReference type="SAM" id="Phobius"/>
    </source>
</evidence>
<organism evidence="3 4">
    <name type="scientific">Rhodofomes roseus</name>
    <dbReference type="NCBI Taxonomy" id="34475"/>
    <lineage>
        <taxon>Eukaryota</taxon>
        <taxon>Fungi</taxon>
        <taxon>Dikarya</taxon>
        <taxon>Basidiomycota</taxon>
        <taxon>Agaricomycotina</taxon>
        <taxon>Agaricomycetes</taxon>
        <taxon>Polyporales</taxon>
        <taxon>Rhodofomes</taxon>
    </lineage>
</organism>
<proteinExistence type="predicted"/>
<keyword evidence="1" id="KW-1133">Transmembrane helix</keyword>
<feature type="transmembrane region" description="Helical" evidence="1">
    <location>
        <begin position="136"/>
        <end position="156"/>
    </location>
</feature>
<evidence type="ECO:0000313" key="4">
    <source>
        <dbReference type="Proteomes" id="UP000298390"/>
    </source>
</evidence>